<keyword evidence="1" id="KW-0812">Transmembrane</keyword>
<keyword evidence="3" id="KW-1185">Reference proteome</keyword>
<dbReference type="VEuPathDB" id="FungiDB:LELG_04509"/>
<reference evidence="2 3" key="1">
    <citation type="journal article" date="2009" name="Nature">
        <title>Evolution of pathogenicity and sexual reproduction in eight Candida genomes.</title>
        <authorList>
            <person name="Butler G."/>
            <person name="Rasmussen M.D."/>
            <person name="Lin M.F."/>
            <person name="Santos M.A."/>
            <person name="Sakthikumar S."/>
            <person name="Munro C.A."/>
            <person name="Rheinbay E."/>
            <person name="Grabherr M."/>
            <person name="Forche A."/>
            <person name="Reedy J.L."/>
            <person name="Agrafioti I."/>
            <person name="Arnaud M.B."/>
            <person name="Bates S."/>
            <person name="Brown A.J."/>
            <person name="Brunke S."/>
            <person name="Costanzo M.C."/>
            <person name="Fitzpatrick D.A."/>
            <person name="de Groot P.W."/>
            <person name="Harris D."/>
            <person name="Hoyer L.L."/>
            <person name="Hube B."/>
            <person name="Klis F.M."/>
            <person name="Kodira C."/>
            <person name="Lennard N."/>
            <person name="Logue M.E."/>
            <person name="Martin R."/>
            <person name="Neiman A.M."/>
            <person name="Nikolaou E."/>
            <person name="Quail M.A."/>
            <person name="Quinn J."/>
            <person name="Santos M.C."/>
            <person name="Schmitzberger F.F."/>
            <person name="Sherlock G."/>
            <person name="Shah P."/>
            <person name="Silverstein K.A."/>
            <person name="Skrzypek M.S."/>
            <person name="Soll D."/>
            <person name="Staggs R."/>
            <person name="Stansfield I."/>
            <person name="Stumpf M.P."/>
            <person name="Sudbery P.E."/>
            <person name="Srikantha T."/>
            <person name="Zeng Q."/>
            <person name="Berman J."/>
            <person name="Berriman M."/>
            <person name="Heitman J."/>
            <person name="Gow N.A."/>
            <person name="Lorenz M.C."/>
            <person name="Birren B.W."/>
            <person name="Kellis M."/>
            <person name="Cuomo C.A."/>
        </authorList>
    </citation>
    <scope>NUCLEOTIDE SEQUENCE [LARGE SCALE GENOMIC DNA]</scope>
    <source>
        <strain evidence="3">ATCC 11503 / BCRC 21390 / CBS 2605 / JCM 1781 / NBRC 1676 / NRRL YB-4239</strain>
    </source>
</reference>
<dbReference type="PANTHER" id="PTHR10151">
    <property type="entry name" value="ECTONUCLEOTIDE PYROPHOSPHATASE/PHOSPHODIESTERASE"/>
    <property type="match status" value="1"/>
</dbReference>
<keyword evidence="1" id="KW-1133">Transmembrane helix</keyword>
<dbReference type="InterPro" id="IPR002591">
    <property type="entry name" value="Phosphodiest/P_Trfase"/>
</dbReference>
<proteinExistence type="predicted"/>
<name>A5E4H0_LODEL</name>
<dbReference type="GO" id="GO:0009141">
    <property type="term" value="P:nucleoside triphosphate metabolic process"/>
    <property type="evidence" value="ECO:0007669"/>
    <property type="project" value="TreeGrafter"/>
</dbReference>
<dbReference type="eggNOG" id="KOG2645">
    <property type="taxonomic scope" value="Eukaryota"/>
</dbReference>
<dbReference type="FunFam" id="3.30.1360.180:FF:000003">
    <property type="entry name" value="Type I phosphodiesterase/nucleotide pyrophosphatase family protein"/>
    <property type="match status" value="1"/>
</dbReference>
<dbReference type="InterPro" id="IPR017850">
    <property type="entry name" value="Alkaline_phosphatase_core_sf"/>
</dbReference>
<evidence type="ECO:0000313" key="2">
    <source>
        <dbReference type="EMBL" id="EDK46328.1"/>
    </source>
</evidence>
<dbReference type="Pfam" id="PF01663">
    <property type="entry name" value="Phosphodiest"/>
    <property type="match status" value="1"/>
</dbReference>
<evidence type="ECO:0000256" key="1">
    <source>
        <dbReference type="SAM" id="Phobius"/>
    </source>
</evidence>
<dbReference type="STRING" id="379508.A5E4H0"/>
<evidence type="ECO:0000313" key="3">
    <source>
        <dbReference type="Proteomes" id="UP000001996"/>
    </source>
</evidence>
<organism evidence="2 3">
    <name type="scientific">Lodderomyces elongisporus (strain ATCC 11503 / CBS 2605 / JCM 1781 / NBRC 1676 / NRRL YB-4239)</name>
    <name type="common">Yeast</name>
    <name type="synonym">Saccharomyces elongisporus</name>
    <dbReference type="NCBI Taxonomy" id="379508"/>
    <lineage>
        <taxon>Eukaryota</taxon>
        <taxon>Fungi</taxon>
        <taxon>Dikarya</taxon>
        <taxon>Ascomycota</taxon>
        <taxon>Saccharomycotina</taxon>
        <taxon>Pichiomycetes</taxon>
        <taxon>Debaryomycetaceae</taxon>
        <taxon>Candida/Lodderomyces clade</taxon>
        <taxon>Lodderomyces</taxon>
    </lineage>
</organism>
<accession>A5E4H0</accession>
<dbReference type="AlphaFoldDB" id="A5E4H0"/>
<dbReference type="Gene3D" id="3.40.720.10">
    <property type="entry name" value="Alkaline Phosphatase, subunit A"/>
    <property type="match status" value="1"/>
</dbReference>
<evidence type="ECO:0008006" key="4">
    <source>
        <dbReference type="Google" id="ProtNLM"/>
    </source>
</evidence>
<dbReference type="CDD" id="cd16018">
    <property type="entry name" value="Enpp"/>
    <property type="match status" value="1"/>
</dbReference>
<gene>
    <name evidence="2" type="ORF">LELG_04509</name>
</gene>
<dbReference type="EMBL" id="CH981529">
    <property type="protein sequence ID" value="EDK46328.1"/>
    <property type="molecule type" value="Genomic_DNA"/>
</dbReference>
<dbReference type="GO" id="GO:0017111">
    <property type="term" value="F:ribonucleoside triphosphate phosphatase activity"/>
    <property type="evidence" value="ECO:0007669"/>
    <property type="project" value="TreeGrafter"/>
</dbReference>
<dbReference type="GO" id="GO:0047429">
    <property type="term" value="F:nucleoside triphosphate diphosphatase activity"/>
    <property type="evidence" value="ECO:0007669"/>
    <property type="project" value="TreeGrafter"/>
</dbReference>
<dbReference type="PANTHER" id="PTHR10151:SF120">
    <property type="entry name" value="BIS(5'-ADENOSYL)-TRIPHOSPHATASE"/>
    <property type="match status" value="1"/>
</dbReference>
<protein>
    <recommendedName>
        <fullName evidence="4">Ectonucleotide pyrophosphatase/phosphodiesterase 1</fullName>
    </recommendedName>
</protein>
<feature type="transmembrane region" description="Helical" evidence="1">
    <location>
        <begin position="135"/>
        <end position="154"/>
    </location>
</feature>
<dbReference type="OrthoDB" id="415411at2759"/>
<dbReference type="GeneID" id="5231582"/>
<dbReference type="FunCoup" id="A5E4H0">
    <property type="interactions" value="210"/>
</dbReference>
<dbReference type="SUPFAM" id="SSF53649">
    <property type="entry name" value="Alkaline phosphatase-like"/>
    <property type="match status" value="1"/>
</dbReference>
<dbReference type="InParanoid" id="A5E4H0"/>
<dbReference type="Proteomes" id="UP000001996">
    <property type="component" value="Unassembled WGS sequence"/>
</dbReference>
<keyword evidence="1" id="KW-0472">Membrane</keyword>
<dbReference type="HOGENOM" id="CLU_017594_4_0_1"/>
<sequence length="712" mass="80470">MSSGRAGLPHAVDVPVTDMDDPEDDVIFNTKHLAQSTLPPDYDRNQNLNQHDVLRNLDYETSDSTPQNTSVFDKVKSLFVSSANTANNTYEMLLRSDSAETPDQDWLDDHDFIEPPIDLRDRRLKLLEKKVKNRTIVGGITLIMVVLVFLVLYLTKKQNLPINSQLSSGVVKTVYSNSTHNFYKTTIVVSLDGFHPHYISKEDTPNLHEMLINDYGAPYMEPSFPSLTFPNHWTLVTGLFPSEHGIVGNTFWDPKLKKEFVNTDPKRGGLDPDFWRGGGEPIWQTAKLQGVKSAVHMWPGSEVPHVGPEFDFDKFNGSEVLSAKVDRVMQWLDRDIKSRPELILTYVPTVDTYGHQFGISGPNLTESLTYVDSFVALMNAEIKKRNLENIINLIVVSDHGMAPTSKDRVLYLDDLVDLDEIEHIDGWPLFGLRPKGDLNETYNIIKANFEKLDAKLTQNYHLYKVEEFPKRFQFGGQLRDHRFNYRLAPIWLVPDVGYSITTHQQMKDNGFEYKPKGVHGYDNSHLLMRAIFLGKGPYFEEKLSKSKKIQPFANTEVYNIICDTLDLSPAPNNGSIPTKAIFSNILPETWSDDLTFPNLPFEVDHIVRNNATYDFLWRLGRIENPEDNDKGNEDSPPSPTPSLVTISYGSSALDVPTSLRTVTTENETNKVTSTAHAGLGDIFEDILDGIEDGLDAIGDKIHGFIDDTFGEE</sequence>
<dbReference type="Gene3D" id="3.30.1360.180">
    <property type="match status" value="1"/>
</dbReference>
<dbReference type="KEGG" id="lel:PVL30_004228"/>
<dbReference type="OMA" id="TYVDNFI"/>